<proteinExistence type="predicted"/>
<keyword evidence="2" id="KW-1185">Reference proteome</keyword>
<dbReference type="EMBL" id="JAPWTJ010000549">
    <property type="protein sequence ID" value="KAJ8977424.1"/>
    <property type="molecule type" value="Genomic_DNA"/>
</dbReference>
<gene>
    <name evidence="1" type="ORF">NQ317_009677</name>
</gene>
<sequence length="150" mass="17245">MNRRDISMVTGLLTGHCYLSRHLQLIGIAEDPECHWCLEDKETSSHVLTEWPAIARVRERHFGSSALNPEDVKNIQPRKLCTFAKEREGKKGCVELTLQYAVSEDGTNDVVEVSVTRFRCSLQTMHEHERTGEDRKDLNVDKRSLYCLTK</sequence>
<evidence type="ECO:0000313" key="1">
    <source>
        <dbReference type="EMBL" id="KAJ8977424.1"/>
    </source>
</evidence>
<evidence type="ECO:0000313" key="2">
    <source>
        <dbReference type="Proteomes" id="UP001162164"/>
    </source>
</evidence>
<organism evidence="1 2">
    <name type="scientific">Molorchus minor</name>
    <dbReference type="NCBI Taxonomy" id="1323400"/>
    <lineage>
        <taxon>Eukaryota</taxon>
        <taxon>Metazoa</taxon>
        <taxon>Ecdysozoa</taxon>
        <taxon>Arthropoda</taxon>
        <taxon>Hexapoda</taxon>
        <taxon>Insecta</taxon>
        <taxon>Pterygota</taxon>
        <taxon>Neoptera</taxon>
        <taxon>Endopterygota</taxon>
        <taxon>Coleoptera</taxon>
        <taxon>Polyphaga</taxon>
        <taxon>Cucujiformia</taxon>
        <taxon>Chrysomeloidea</taxon>
        <taxon>Cerambycidae</taxon>
        <taxon>Lamiinae</taxon>
        <taxon>Monochamini</taxon>
        <taxon>Molorchus</taxon>
    </lineage>
</organism>
<accession>A0ABQ9JII4</accession>
<name>A0ABQ9JII4_9CUCU</name>
<reference evidence="1" key="1">
    <citation type="journal article" date="2023" name="Insect Mol. Biol.">
        <title>Genome sequencing provides insights into the evolution of gene families encoding plant cell wall-degrading enzymes in longhorned beetles.</title>
        <authorList>
            <person name="Shin N.R."/>
            <person name="Okamura Y."/>
            <person name="Kirsch R."/>
            <person name="Pauchet Y."/>
        </authorList>
    </citation>
    <scope>NUCLEOTIDE SEQUENCE</scope>
    <source>
        <strain evidence="1">MMC_N1</strain>
    </source>
</reference>
<comment type="caution">
    <text evidence="1">The sequence shown here is derived from an EMBL/GenBank/DDBJ whole genome shotgun (WGS) entry which is preliminary data.</text>
</comment>
<protein>
    <submittedName>
        <fullName evidence="1">Uncharacterized protein</fullName>
    </submittedName>
</protein>
<dbReference type="Proteomes" id="UP001162164">
    <property type="component" value="Unassembled WGS sequence"/>
</dbReference>